<dbReference type="STRING" id="1109443.G4TMJ8"/>
<evidence type="ECO:0000313" key="9">
    <source>
        <dbReference type="Proteomes" id="UP000007148"/>
    </source>
</evidence>
<dbReference type="AlphaFoldDB" id="G4TMJ8"/>
<dbReference type="GO" id="GO:0097020">
    <property type="term" value="F:COPII receptor activity"/>
    <property type="evidence" value="ECO:0007669"/>
    <property type="project" value="InterPro"/>
</dbReference>
<keyword evidence="4 7" id="KW-1133">Transmembrane helix</keyword>
<organism evidence="8 9">
    <name type="scientific">Serendipita indica (strain DSM 11827)</name>
    <name type="common">Root endophyte fungus</name>
    <name type="synonym">Piriformospora indica</name>
    <dbReference type="NCBI Taxonomy" id="1109443"/>
    <lineage>
        <taxon>Eukaryota</taxon>
        <taxon>Fungi</taxon>
        <taxon>Dikarya</taxon>
        <taxon>Basidiomycota</taxon>
        <taxon>Agaricomycotina</taxon>
        <taxon>Agaricomycetes</taxon>
        <taxon>Sebacinales</taxon>
        <taxon>Serendipitaceae</taxon>
        <taxon>Serendipita</taxon>
    </lineage>
</organism>
<evidence type="ECO:0000256" key="5">
    <source>
        <dbReference type="ARBA" id="ARBA00023136"/>
    </source>
</evidence>
<comment type="subcellular location">
    <subcellularLocation>
        <location evidence="1">Membrane</location>
        <topology evidence="1">Multi-pass membrane protein</topology>
    </subcellularLocation>
</comment>
<evidence type="ECO:0000256" key="1">
    <source>
        <dbReference type="ARBA" id="ARBA00004141"/>
    </source>
</evidence>
<dbReference type="OrthoDB" id="28257at2759"/>
<feature type="compositionally biased region" description="Basic and acidic residues" evidence="6">
    <location>
        <begin position="281"/>
        <end position="292"/>
    </location>
</feature>
<feature type="transmembrane region" description="Helical" evidence="7">
    <location>
        <begin position="43"/>
        <end position="61"/>
    </location>
</feature>
<name>G4TMJ8_SERID</name>
<dbReference type="InParanoid" id="G4TMJ8"/>
<proteinExistence type="inferred from homology"/>
<evidence type="ECO:0000256" key="7">
    <source>
        <dbReference type="SAM" id="Phobius"/>
    </source>
</evidence>
<dbReference type="FunCoup" id="G4TMJ8">
    <property type="interactions" value="87"/>
</dbReference>
<evidence type="ECO:0000256" key="6">
    <source>
        <dbReference type="SAM" id="MobiDB-lite"/>
    </source>
</evidence>
<evidence type="ECO:0000256" key="4">
    <source>
        <dbReference type="ARBA" id="ARBA00022989"/>
    </source>
</evidence>
<dbReference type="eggNOG" id="KOG4136">
    <property type="taxonomic scope" value="Eukaryota"/>
</dbReference>
<keyword evidence="9" id="KW-1185">Reference proteome</keyword>
<keyword evidence="3 7" id="KW-0812">Transmembrane</keyword>
<feature type="transmembrane region" description="Helical" evidence="7">
    <location>
        <begin position="97"/>
        <end position="115"/>
    </location>
</feature>
<dbReference type="HOGENOM" id="CLU_058268_1_0_1"/>
<dbReference type="EMBL" id="CAFZ01000170">
    <property type="protein sequence ID" value="CCA72541.1"/>
    <property type="molecule type" value="Genomic_DNA"/>
</dbReference>
<dbReference type="Pfam" id="PF04148">
    <property type="entry name" value="Erv26"/>
    <property type="match status" value="1"/>
</dbReference>
<dbReference type="GO" id="GO:0030134">
    <property type="term" value="C:COPII-coated ER to Golgi transport vesicle"/>
    <property type="evidence" value="ECO:0007669"/>
    <property type="project" value="TreeGrafter"/>
</dbReference>
<feature type="region of interest" description="Disordered" evidence="6">
    <location>
        <begin position="264"/>
        <end position="292"/>
    </location>
</feature>
<evidence type="ECO:0000313" key="8">
    <source>
        <dbReference type="EMBL" id="CCA72541.1"/>
    </source>
</evidence>
<dbReference type="InterPro" id="IPR007277">
    <property type="entry name" value="Svp26/Tex261"/>
</dbReference>
<gene>
    <name evidence="8" type="ORF">PIIN_06478</name>
</gene>
<dbReference type="PANTHER" id="PTHR13144">
    <property type="entry name" value="TEX261 PROTEIN"/>
    <property type="match status" value="1"/>
</dbReference>
<comment type="similarity">
    <text evidence="2">Belongs to the SVP26 family.</text>
</comment>
<dbReference type="PANTHER" id="PTHR13144:SF0">
    <property type="entry name" value="PROTEIN TEX261"/>
    <property type="match status" value="1"/>
</dbReference>
<accession>G4TMJ8</accession>
<evidence type="ECO:0000256" key="3">
    <source>
        <dbReference type="ARBA" id="ARBA00022692"/>
    </source>
</evidence>
<dbReference type="GO" id="GO:0006888">
    <property type="term" value="P:endoplasmic reticulum to Golgi vesicle-mediated transport"/>
    <property type="evidence" value="ECO:0007669"/>
    <property type="project" value="InterPro"/>
</dbReference>
<feature type="transmembrane region" description="Helical" evidence="7">
    <location>
        <begin position="149"/>
        <end position="170"/>
    </location>
</feature>
<dbReference type="GO" id="GO:0000139">
    <property type="term" value="C:Golgi membrane"/>
    <property type="evidence" value="ECO:0007669"/>
    <property type="project" value="TreeGrafter"/>
</dbReference>
<dbReference type="GO" id="GO:0005789">
    <property type="term" value="C:endoplasmic reticulum membrane"/>
    <property type="evidence" value="ECO:0007669"/>
    <property type="project" value="TreeGrafter"/>
</dbReference>
<keyword evidence="5 7" id="KW-0472">Membrane</keyword>
<reference evidence="8 9" key="1">
    <citation type="journal article" date="2011" name="PLoS Pathog.">
        <title>Endophytic Life Strategies Decoded by Genome and Transcriptome Analyses of the Mutualistic Root Symbiont Piriformospora indica.</title>
        <authorList>
            <person name="Zuccaro A."/>
            <person name="Lahrmann U."/>
            <person name="Guldener U."/>
            <person name="Langen G."/>
            <person name="Pfiffi S."/>
            <person name="Biedenkopf D."/>
            <person name="Wong P."/>
            <person name="Samans B."/>
            <person name="Grimm C."/>
            <person name="Basiewicz M."/>
            <person name="Murat C."/>
            <person name="Martin F."/>
            <person name="Kogel K.H."/>
        </authorList>
    </citation>
    <scope>NUCLEOTIDE SEQUENCE [LARGE SCALE GENOMIC DNA]</scope>
    <source>
        <strain evidence="8 9">DSM 11827</strain>
    </source>
</reference>
<sequence length="292" mass="32238">MGLLYLLSYVAAVVAVVYVVLSLASGLLWIAELIEEHSRLAKTVGQRAIWVIVIIHLLLYFDGLPPTHIAFSIFCHFVYSRNITPRWPLISLTSPSFILSCIFVFVDHALFFNYFSQQKKLARQRGRAPLYYRDAPIFANGREYSFGEIATFFAICVWAIPLFLFLGLSANENTLPIQQTTDMSGSSTAGRGEARTRASLLRRILDPLLSLLPNIQNKRQEGIIAPASPIAPASYPTSPGGMYGTPPSPGINGTWVTIHGQSYVTGPAISSPPPPRVRRTVVRDSSRTGKED</sequence>
<feature type="transmembrane region" description="Helical" evidence="7">
    <location>
        <begin position="6"/>
        <end position="31"/>
    </location>
</feature>
<dbReference type="Proteomes" id="UP000007148">
    <property type="component" value="Unassembled WGS sequence"/>
</dbReference>
<dbReference type="OMA" id="NFSSTWP"/>
<comment type="caution">
    <text evidence="8">The sequence shown here is derived from an EMBL/GenBank/DDBJ whole genome shotgun (WGS) entry which is preliminary data.</text>
</comment>
<protein>
    <submittedName>
        <fullName evidence="8">Related to SVP26-Sed5-Vesicle Protein of 26 kDa</fullName>
    </submittedName>
</protein>
<evidence type="ECO:0000256" key="2">
    <source>
        <dbReference type="ARBA" id="ARBA00008096"/>
    </source>
</evidence>